<sequence>MDTMGKMIAPDTLRFERLLPGPIERVWAYLTESDKRGKWFASGEMQLFEGGKATLFFLHKELSPVPGPPPEKFKDMEAGTSSTGTILKVNAPYLLSFTFEGDSEVTITLEEKQDKVLLVLTHTKLPKDTYARISMSGGWHTHLDVLQDHLEGKVPPNFWQRYMEMEEEYARRF</sequence>
<accession>A0A8J2XQE5</accession>
<dbReference type="CDD" id="cd08899">
    <property type="entry name" value="SRPBCC_CalC_Aha1-like_6"/>
    <property type="match status" value="1"/>
</dbReference>
<gene>
    <name evidence="3" type="ORF">GCM10011511_04480</name>
</gene>
<dbReference type="Pfam" id="PF08327">
    <property type="entry name" value="AHSA1"/>
    <property type="match status" value="1"/>
</dbReference>
<dbReference type="Gene3D" id="3.30.530.20">
    <property type="match status" value="1"/>
</dbReference>
<reference evidence="3" key="2">
    <citation type="submission" date="2020-09" db="EMBL/GenBank/DDBJ databases">
        <authorList>
            <person name="Sun Q."/>
            <person name="Zhou Y."/>
        </authorList>
    </citation>
    <scope>NUCLEOTIDE SEQUENCE</scope>
    <source>
        <strain evidence="3">CGMCC 1.15448</strain>
    </source>
</reference>
<dbReference type="InterPro" id="IPR023393">
    <property type="entry name" value="START-like_dom_sf"/>
</dbReference>
<organism evidence="3 4">
    <name type="scientific">Puia dinghuensis</name>
    <dbReference type="NCBI Taxonomy" id="1792502"/>
    <lineage>
        <taxon>Bacteria</taxon>
        <taxon>Pseudomonadati</taxon>
        <taxon>Bacteroidota</taxon>
        <taxon>Chitinophagia</taxon>
        <taxon>Chitinophagales</taxon>
        <taxon>Chitinophagaceae</taxon>
        <taxon>Puia</taxon>
    </lineage>
</organism>
<keyword evidence="4" id="KW-1185">Reference proteome</keyword>
<dbReference type="Proteomes" id="UP000607559">
    <property type="component" value="Unassembled WGS sequence"/>
</dbReference>
<dbReference type="AlphaFoldDB" id="A0A8J2XQE5"/>
<evidence type="ECO:0000256" key="1">
    <source>
        <dbReference type="ARBA" id="ARBA00006817"/>
    </source>
</evidence>
<protein>
    <submittedName>
        <fullName evidence="3">ATPase</fullName>
    </submittedName>
</protein>
<reference evidence="3" key="1">
    <citation type="journal article" date="2014" name="Int. J. Syst. Evol. Microbiol.">
        <title>Complete genome sequence of Corynebacterium casei LMG S-19264T (=DSM 44701T), isolated from a smear-ripened cheese.</title>
        <authorList>
            <consortium name="US DOE Joint Genome Institute (JGI-PGF)"/>
            <person name="Walter F."/>
            <person name="Albersmeier A."/>
            <person name="Kalinowski J."/>
            <person name="Ruckert C."/>
        </authorList>
    </citation>
    <scope>NUCLEOTIDE SEQUENCE</scope>
    <source>
        <strain evidence="3">CGMCC 1.15448</strain>
    </source>
</reference>
<evidence type="ECO:0000313" key="3">
    <source>
        <dbReference type="EMBL" id="GGA84551.1"/>
    </source>
</evidence>
<dbReference type="EMBL" id="BMJC01000001">
    <property type="protein sequence ID" value="GGA84551.1"/>
    <property type="molecule type" value="Genomic_DNA"/>
</dbReference>
<dbReference type="InterPro" id="IPR013538">
    <property type="entry name" value="ASHA1/2-like_C"/>
</dbReference>
<dbReference type="SUPFAM" id="SSF55961">
    <property type="entry name" value="Bet v1-like"/>
    <property type="match status" value="1"/>
</dbReference>
<proteinExistence type="inferred from homology"/>
<dbReference type="RefSeq" id="WP_188928089.1">
    <property type="nucleotide sequence ID" value="NZ_BMJC01000001.1"/>
</dbReference>
<comment type="caution">
    <text evidence="3">The sequence shown here is derived from an EMBL/GenBank/DDBJ whole genome shotgun (WGS) entry which is preliminary data.</text>
</comment>
<name>A0A8J2XQE5_9BACT</name>
<evidence type="ECO:0000313" key="4">
    <source>
        <dbReference type="Proteomes" id="UP000607559"/>
    </source>
</evidence>
<evidence type="ECO:0000259" key="2">
    <source>
        <dbReference type="Pfam" id="PF08327"/>
    </source>
</evidence>
<comment type="similarity">
    <text evidence="1">Belongs to the AHA1 family.</text>
</comment>
<feature type="domain" description="Activator of Hsp90 ATPase homologue 1/2-like C-terminal" evidence="2">
    <location>
        <begin position="22"/>
        <end position="151"/>
    </location>
</feature>